<evidence type="ECO:0000313" key="9">
    <source>
        <dbReference type="EMBL" id="MBO8431598.1"/>
    </source>
</evidence>
<dbReference type="Proteomes" id="UP000823632">
    <property type="component" value="Unassembled WGS sequence"/>
</dbReference>
<proteinExistence type="inferred from homology"/>
<dbReference type="PANTHER" id="PTHR44835">
    <property type="entry name" value="UDP-N-ACETYLGLUCOSAMINE--PEPTIDE N-ACETYLGLUCOSAMINYLTRANSFERASE SPINDLY-RELATED"/>
    <property type="match status" value="1"/>
</dbReference>
<sequence length="541" mass="63487">MMNEYERLQKRLTSQPLLDIIASADNLYKESRFDEAISMYNNVLVQLDESFAFDRCELYRKIGNCYYAQQNKDGARRAYEKTLDYCTTNGSIYAILAYLYYYVDNDIAIDYYTKTVEITPTDEVSLSSKCLTILKSHKYSQKMIKETFEKDMEKFKSIIMRNETPYSHRDRDLKNKKKLHIGYLSSDFYSHAMMQFVLPLLENHDKNKFDFTLYSTTKKTDHVTEKLKNLGMRWQDCRELTNKQLAKVIYDDKVDILVDLSGFTHCRCFALFYKPAPVQMQYLGFVNTMGMKDIDYIFADDYTIPKDMAKYYTEKPLYLNTWMQRFDFNKDDPKWPAINELPYKKNGYITFGSFNCPSKINDYTIELWSKLLKNVENSKLLVYRTQMTNDVIERFKGKFAKFGIGMDRLIFNNMPFSGPHFYVYQMADIALDPTPFNGLTVTLELIAMGIPVLTLAGKSMQSRGCARINKALKLDDLVAENEEQYIKKAQRLAKNIYKLEKYRNTLRDTLAKSILVTDKKGFAKHVEDAYLKAWQTYCKTL</sequence>
<dbReference type="Gene3D" id="3.40.50.11380">
    <property type="match status" value="1"/>
</dbReference>
<dbReference type="Pfam" id="PF13844">
    <property type="entry name" value="Glyco_transf_41"/>
    <property type="match status" value="2"/>
</dbReference>
<dbReference type="InterPro" id="IPR029489">
    <property type="entry name" value="OGT/SEC/SPY_C"/>
</dbReference>
<organism evidence="9 10">
    <name type="scientific">Candidatus Scatousia excrementipullorum</name>
    <dbReference type="NCBI Taxonomy" id="2840936"/>
    <lineage>
        <taxon>Bacteria</taxon>
        <taxon>Candidatus Scatousia</taxon>
    </lineage>
</organism>
<dbReference type="EC" id="2.4.1.255" evidence="3"/>
<feature type="domain" description="O-GlcNAc transferase C-terminal" evidence="8">
    <location>
        <begin position="348"/>
        <end position="518"/>
    </location>
</feature>
<dbReference type="InterPro" id="IPR019734">
    <property type="entry name" value="TPR_rpt"/>
</dbReference>
<keyword evidence="7" id="KW-0802">TPR repeat</keyword>
<keyword evidence="6" id="KW-0677">Repeat</keyword>
<feature type="domain" description="O-GlcNAc transferase C-terminal" evidence="8">
    <location>
        <begin position="158"/>
        <end position="320"/>
    </location>
</feature>
<keyword evidence="5" id="KW-0808">Transferase</keyword>
<dbReference type="PANTHER" id="PTHR44835:SF1">
    <property type="entry name" value="PROTEIN O-GLCNAC TRANSFERASE"/>
    <property type="match status" value="1"/>
</dbReference>
<evidence type="ECO:0000256" key="1">
    <source>
        <dbReference type="ARBA" id="ARBA00004922"/>
    </source>
</evidence>
<dbReference type="CDD" id="cd01635">
    <property type="entry name" value="Glycosyltransferase_GTB-type"/>
    <property type="match status" value="1"/>
</dbReference>
<evidence type="ECO:0000256" key="4">
    <source>
        <dbReference type="ARBA" id="ARBA00022676"/>
    </source>
</evidence>
<dbReference type="SUPFAM" id="SSF48452">
    <property type="entry name" value="TPR-like"/>
    <property type="match status" value="1"/>
</dbReference>
<dbReference type="Gene3D" id="3.40.50.2000">
    <property type="entry name" value="Glycogen Phosphorylase B"/>
    <property type="match status" value="1"/>
</dbReference>
<dbReference type="Gene3D" id="1.25.40.10">
    <property type="entry name" value="Tetratricopeptide repeat domain"/>
    <property type="match status" value="1"/>
</dbReference>
<dbReference type="EMBL" id="JADIND010000210">
    <property type="protein sequence ID" value="MBO8431598.1"/>
    <property type="molecule type" value="Genomic_DNA"/>
</dbReference>
<evidence type="ECO:0000313" key="10">
    <source>
        <dbReference type="Proteomes" id="UP000823632"/>
    </source>
</evidence>
<evidence type="ECO:0000259" key="8">
    <source>
        <dbReference type="Pfam" id="PF13844"/>
    </source>
</evidence>
<dbReference type="GO" id="GO:0097363">
    <property type="term" value="F:protein O-acetylglucosaminyltransferase activity"/>
    <property type="evidence" value="ECO:0007669"/>
    <property type="project" value="UniProtKB-EC"/>
</dbReference>
<protein>
    <recommendedName>
        <fullName evidence="3">protein O-GlcNAc transferase</fullName>
        <ecNumber evidence="3">2.4.1.255</ecNumber>
    </recommendedName>
</protein>
<gene>
    <name evidence="9" type="ORF">IAC76_09450</name>
</gene>
<dbReference type="SMART" id="SM00028">
    <property type="entry name" value="TPR"/>
    <property type="match status" value="2"/>
</dbReference>
<name>A0A9D9DQ52_9BACT</name>
<evidence type="ECO:0000256" key="6">
    <source>
        <dbReference type="ARBA" id="ARBA00022737"/>
    </source>
</evidence>
<dbReference type="SUPFAM" id="SSF53756">
    <property type="entry name" value="UDP-Glycosyltransferase/glycogen phosphorylase"/>
    <property type="match status" value="1"/>
</dbReference>
<comment type="similarity">
    <text evidence="2">Belongs to the glycosyltransferase 41 family. O-GlcNAc transferase subfamily.</text>
</comment>
<dbReference type="InterPro" id="IPR011990">
    <property type="entry name" value="TPR-like_helical_dom_sf"/>
</dbReference>
<dbReference type="AlphaFoldDB" id="A0A9D9DQ52"/>
<evidence type="ECO:0000256" key="2">
    <source>
        <dbReference type="ARBA" id="ARBA00005386"/>
    </source>
</evidence>
<dbReference type="InterPro" id="IPR051939">
    <property type="entry name" value="Glycosyltr_41/O-GlcNAc_trsf"/>
</dbReference>
<keyword evidence="4" id="KW-0328">Glycosyltransferase</keyword>
<evidence type="ECO:0000256" key="7">
    <source>
        <dbReference type="ARBA" id="ARBA00022803"/>
    </source>
</evidence>
<reference evidence="9" key="2">
    <citation type="journal article" date="2021" name="PeerJ">
        <title>Extensive microbial diversity within the chicken gut microbiome revealed by metagenomics and culture.</title>
        <authorList>
            <person name="Gilroy R."/>
            <person name="Ravi A."/>
            <person name="Getino M."/>
            <person name="Pursley I."/>
            <person name="Horton D.L."/>
            <person name="Alikhan N.F."/>
            <person name="Baker D."/>
            <person name="Gharbi K."/>
            <person name="Hall N."/>
            <person name="Watson M."/>
            <person name="Adriaenssens E.M."/>
            <person name="Foster-Nyarko E."/>
            <person name="Jarju S."/>
            <person name="Secka A."/>
            <person name="Antonio M."/>
            <person name="Oren A."/>
            <person name="Chaudhuri R.R."/>
            <person name="La Ragione R."/>
            <person name="Hildebrand F."/>
            <person name="Pallen M.J."/>
        </authorList>
    </citation>
    <scope>NUCLEOTIDE SEQUENCE</scope>
    <source>
        <strain evidence="9">10192</strain>
    </source>
</reference>
<comment type="caution">
    <text evidence="9">The sequence shown here is derived from an EMBL/GenBank/DDBJ whole genome shotgun (WGS) entry which is preliminary data.</text>
</comment>
<accession>A0A9D9DQ52</accession>
<reference evidence="9" key="1">
    <citation type="submission" date="2020-10" db="EMBL/GenBank/DDBJ databases">
        <authorList>
            <person name="Gilroy R."/>
        </authorList>
    </citation>
    <scope>NUCLEOTIDE SEQUENCE</scope>
    <source>
        <strain evidence="9">10192</strain>
    </source>
</reference>
<evidence type="ECO:0000256" key="5">
    <source>
        <dbReference type="ARBA" id="ARBA00022679"/>
    </source>
</evidence>
<comment type="pathway">
    <text evidence="1">Protein modification; protein glycosylation.</text>
</comment>
<evidence type="ECO:0000256" key="3">
    <source>
        <dbReference type="ARBA" id="ARBA00011970"/>
    </source>
</evidence>